<dbReference type="SUPFAM" id="SSF55874">
    <property type="entry name" value="ATPase domain of HSP90 chaperone/DNA topoisomerase II/histidine kinase"/>
    <property type="match status" value="1"/>
</dbReference>
<dbReference type="PROSITE" id="PS00058">
    <property type="entry name" value="DNA_MISMATCH_REPAIR_1"/>
    <property type="match status" value="1"/>
</dbReference>
<dbReference type="Pfam" id="PF13589">
    <property type="entry name" value="HATPase_c_3"/>
    <property type="match status" value="1"/>
</dbReference>
<dbReference type="GO" id="GO:0016887">
    <property type="term" value="F:ATP hydrolysis activity"/>
    <property type="evidence" value="ECO:0007669"/>
    <property type="project" value="InterPro"/>
</dbReference>
<dbReference type="SUPFAM" id="SSF54211">
    <property type="entry name" value="Ribosomal protein S5 domain 2-like"/>
    <property type="match status" value="1"/>
</dbReference>
<name>A0A978UXV3_ZIZJJ</name>
<dbReference type="InterPro" id="IPR038973">
    <property type="entry name" value="MutL/Mlh/Pms-like"/>
</dbReference>
<dbReference type="Pfam" id="PF08676">
    <property type="entry name" value="MutL_C"/>
    <property type="match status" value="1"/>
</dbReference>
<accession>A0A978UXV3</accession>
<dbReference type="Proteomes" id="UP000813462">
    <property type="component" value="Unassembled WGS sequence"/>
</dbReference>
<evidence type="ECO:0000256" key="1">
    <source>
        <dbReference type="ARBA" id="ARBA00006082"/>
    </source>
</evidence>
<dbReference type="GO" id="GO:0032300">
    <property type="term" value="C:mismatch repair complex"/>
    <property type="evidence" value="ECO:0007669"/>
    <property type="project" value="InterPro"/>
</dbReference>
<dbReference type="FunFam" id="3.30.1370.100:FF:000007">
    <property type="entry name" value="MUTL protein homolog 3"/>
    <property type="match status" value="1"/>
</dbReference>
<evidence type="ECO:0000256" key="2">
    <source>
        <dbReference type="ARBA" id="ARBA00022763"/>
    </source>
</evidence>
<feature type="domain" description="MutL C-terminal dimerisation" evidence="4">
    <location>
        <begin position="1016"/>
        <end position="1176"/>
    </location>
</feature>
<evidence type="ECO:0000256" key="3">
    <source>
        <dbReference type="ARBA" id="ARBA00023204"/>
    </source>
</evidence>
<proteinExistence type="inferred from homology"/>
<dbReference type="InterPro" id="IPR020568">
    <property type="entry name" value="Ribosomal_Su5_D2-typ_SF"/>
</dbReference>
<dbReference type="InterPro" id="IPR042121">
    <property type="entry name" value="MutL_C_regsub"/>
</dbReference>
<dbReference type="InterPro" id="IPR013507">
    <property type="entry name" value="DNA_mismatch_S5_2-like"/>
</dbReference>
<keyword evidence="3" id="KW-0234">DNA repair</keyword>
<dbReference type="Gene3D" id="3.30.565.10">
    <property type="entry name" value="Histidine kinase-like ATPase, C-terminal domain"/>
    <property type="match status" value="1"/>
</dbReference>
<dbReference type="Pfam" id="PF01119">
    <property type="entry name" value="DNA_mis_repair"/>
    <property type="match status" value="1"/>
</dbReference>
<dbReference type="SMART" id="SM01340">
    <property type="entry name" value="DNA_mis_repair"/>
    <property type="match status" value="1"/>
</dbReference>
<dbReference type="InterPro" id="IPR014721">
    <property type="entry name" value="Ribsml_uS5_D2-typ_fold_subgr"/>
</dbReference>
<dbReference type="GO" id="GO:0030983">
    <property type="term" value="F:mismatched DNA binding"/>
    <property type="evidence" value="ECO:0007669"/>
    <property type="project" value="InterPro"/>
</dbReference>
<dbReference type="PANTHER" id="PTHR10073:SF47">
    <property type="entry name" value="DNA MISMATCH REPAIR PROTEIN MLH3"/>
    <property type="match status" value="1"/>
</dbReference>
<organism evidence="6 7">
    <name type="scientific">Ziziphus jujuba var. spinosa</name>
    <dbReference type="NCBI Taxonomy" id="714518"/>
    <lineage>
        <taxon>Eukaryota</taxon>
        <taxon>Viridiplantae</taxon>
        <taxon>Streptophyta</taxon>
        <taxon>Embryophyta</taxon>
        <taxon>Tracheophyta</taxon>
        <taxon>Spermatophyta</taxon>
        <taxon>Magnoliopsida</taxon>
        <taxon>eudicotyledons</taxon>
        <taxon>Gunneridae</taxon>
        <taxon>Pentapetalae</taxon>
        <taxon>rosids</taxon>
        <taxon>fabids</taxon>
        <taxon>Rosales</taxon>
        <taxon>Rhamnaceae</taxon>
        <taxon>Paliureae</taxon>
        <taxon>Ziziphus</taxon>
    </lineage>
</organism>
<dbReference type="AlphaFoldDB" id="A0A978UXV3"/>
<keyword evidence="2" id="KW-0227">DNA damage</keyword>
<dbReference type="EMBL" id="JAEACU010000008">
    <property type="protein sequence ID" value="KAH7519819.1"/>
    <property type="molecule type" value="Genomic_DNA"/>
</dbReference>
<dbReference type="InterPro" id="IPR036890">
    <property type="entry name" value="HATPase_C_sf"/>
</dbReference>
<dbReference type="InterPro" id="IPR014762">
    <property type="entry name" value="DNA_mismatch_repair_CS"/>
</dbReference>
<evidence type="ECO:0000259" key="4">
    <source>
        <dbReference type="SMART" id="SM00853"/>
    </source>
</evidence>
<comment type="caution">
    <text evidence="6">The sequence shown here is derived from an EMBL/GenBank/DDBJ whole genome shotgun (WGS) entry which is preliminary data.</text>
</comment>
<dbReference type="Gene3D" id="3.30.230.10">
    <property type="match status" value="1"/>
</dbReference>
<dbReference type="FunFam" id="3.30.565.10:FF:000003">
    <property type="entry name" value="DNA mismatch repair endonuclease MutL"/>
    <property type="match status" value="1"/>
</dbReference>
<sequence>MRSIKPLPEAVRSSVRSGIVLFDLTRVVEELIFNCLDAGASKVSVFLGVGTCYVKVVDDGSGITRDGLAFLGERYATSKFDHAHKDAASGSFGFRGEALASLSDVSLLEIVTKAYGKPNGYRKVIKGSKCLYIGIDDERKDVGTTVVVRDLFYNQPVRRKFIQFSSKKVLQSVKKCVLRIALVHSKVSFKVVDIESEDVLLCTHPSSSLTLLTSSFGIEVSASLCELNASDGKLKVSGYVSGPSVDDPTIKVFQYVYINSQFVCKGPIHKLLNQLATRFECSDQVRAVSRSQNKKRSRSQAYPAFILNICCPRSFYDLTFEPSKTYVEFKDWVPVLSFLNETIQNFWKEKRSYGASVCHAGDIVGVDQMWNRGDTSVPAAKDLLDDDFLGNSTSGRKKFKIQNHQASFDLLSSCSKIHTKEDNCLSCKDHELISMQCSNNNANDFKEHEIEMDYVEHSDYSFEAWDGSLAKFMPKVSGKRENKPCISKNLFSLAEDYFLQNRVTAAERSSINLKDSDVGFLSGDEFELGTSVSTGSARSAVPCDSPEVSNDLEMSRVMMKPFLKSCSTNRSLPFGRELFMDNELDFQSDCFRNKGTLSASSYRYDIPEIDFSNQFDMSRTLWQDQASAFQPFPRVMTKSDSYAQFDCLSRASVKSTPFYEEHLDEENGFSSYSGTDTGRIGSGHQTIHSKSCFVASDSSSQATPWDVENCPDIDTLEERSRSVIRAGNKNFLDSEKKDHRFSHDMKLNSSIQENYTTCWTKSGLDFTTPSRFPQRHNLNIEISPLCTDILTDETHWSNCDSHDGDHTDTGIYKSQRGRLADYQHCERYHSIKERSRSHSAPPFYRSKRRFIALNHPVTKPVTKETGEVNVPAYVEESKMKHPHHSSDTFHQNLKQSAVEDLFLDTRLASRPDENNVRDLEEDIKTVHKDEKLEQSLHVKITNTDPVEEIVSTEFQDSLDSWTKWGKRYPQIASNNKLHDVRNQSDILDISSGFLHLATDSLVPNSINKHFLENAKVLQQVDKKFIPIVAGKMLAVIDQHAADERIRLEELRQKVLSGEARTIMYLDAEQELMLPEIGYQLLHNYAESVKDWGWICNIHAQDSRSFKRNLNILHGKPTIVTLLAVPCILGVKLSDLDLMEFLQQLSDTDGSSIMPPSVLRILNSKACRGAIMFGDLLLPSECSLIVEELKKTSLCFQCAHGRPTTAPIVNLEALHKHIAKIALSNEALNEMWHGLRRHELSLERAAHRLSSATN</sequence>
<reference evidence="6" key="1">
    <citation type="journal article" date="2021" name="Front. Plant Sci.">
        <title>Chromosome-Scale Genome Assembly for Chinese Sour Jujube and Insights Into Its Genome Evolution and Domestication Signature.</title>
        <authorList>
            <person name="Shen L.-Y."/>
            <person name="Luo H."/>
            <person name="Wang X.-L."/>
            <person name="Wang X.-M."/>
            <person name="Qiu X.-J."/>
            <person name="Liu H."/>
            <person name="Zhou S.-S."/>
            <person name="Jia K.-H."/>
            <person name="Nie S."/>
            <person name="Bao Y.-T."/>
            <person name="Zhang R.-G."/>
            <person name="Yun Q.-Z."/>
            <person name="Chai Y.-H."/>
            <person name="Lu J.-Y."/>
            <person name="Li Y."/>
            <person name="Zhao S.-W."/>
            <person name="Mao J.-F."/>
            <person name="Jia S.-G."/>
            <person name="Mao Y.-M."/>
        </authorList>
    </citation>
    <scope>NUCLEOTIDE SEQUENCE</scope>
    <source>
        <strain evidence="6">AT0</strain>
        <tissue evidence="6">Leaf</tissue>
    </source>
</reference>
<dbReference type="InterPro" id="IPR014790">
    <property type="entry name" value="MutL_C"/>
</dbReference>
<evidence type="ECO:0008006" key="8">
    <source>
        <dbReference type="Google" id="ProtNLM"/>
    </source>
</evidence>
<evidence type="ECO:0000259" key="5">
    <source>
        <dbReference type="SMART" id="SM01340"/>
    </source>
</evidence>
<dbReference type="SUPFAM" id="SSF118116">
    <property type="entry name" value="DNA mismatch repair protein MutL"/>
    <property type="match status" value="1"/>
</dbReference>
<dbReference type="NCBIfam" id="TIGR00585">
    <property type="entry name" value="mutl"/>
    <property type="match status" value="1"/>
</dbReference>
<comment type="similarity">
    <text evidence="1">Belongs to the DNA mismatch repair MutL/HexB family.</text>
</comment>
<dbReference type="PANTHER" id="PTHR10073">
    <property type="entry name" value="DNA MISMATCH REPAIR PROTEIN MLH, PMS, MUTL"/>
    <property type="match status" value="1"/>
</dbReference>
<dbReference type="SMART" id="SM00853">
    <property type="entry name" value="MutL_C"/>
    <property type="match status" value="1"/>
</dbReference>
<dbReference type="Gene3D" id="3.30.1540.20">
    <property type="entry name" value="MutL, C-terminal domain, dimerisation subdomain"/>
    <property type="match status" value="1"/>
</dbReference>
<dbReference type="Gene3D" id="3.30.1370.100">
    <property type="entry name" value="MutL, C-terminal domain, regulatory subdomain"/>
    <property type="match status" value="1"/>
</dbReference>
<dbReference type="GO" id="GO:0006298">
    <property type="term" value="P:mismatch repair"/>
    <property type="evidence" value="ECO:0007669"/>
    <property type="project" value="InterPro"/>
</dbReference>
<feature type="domain" description="DNA mismatch repair protein S5" evidence="5">
    <location>
        <begin position="212"/>
        <end position="348"/>
    </location>
</feature>
<dbReference type="InterPro" id="IPR037198">
    <property type="entry name" value="MutL_C_sf"/>
</dbReference>
<dbReference type="GO" id="GO:0140664">
    <property type="term" value="F:ATP-dependent DNA damage sensor activity"/>
    <property type="evidence" value="ECO:0007669"/>
    <property type="project" value="InterPro"/>
</dbReference>
<evidence type="ECO:0000313" key="6">
    <source>
        <dbReference type="EMBL" id="KAH7519819.1"/>
    </source>
</evidence>
<dbReference type="InterPro" id="IPR002099">
    <property type="entry name" value="MutL/Mlh/PMS"/>
</dbReference>
<gene>
    <name evidence="6" type="ORF">FEM48_Zijuj08G0077600</name>
</gene>
<dbReference type="GO" id="GO:0005524">
    <property type="term" value="F:ATP binding"/>
    <property type="evidence" value="ECO:0007669"/>
    <property type="project" value="InterPro"/>
</dbReference>
<evidence type="ECO:0000313" key="7">
    <source>
        <dbReference type="Proteomes" id="UP000813462"/>
    </source>
</evidence>
<dbReference type="InterPro" id="IPR042120">
    <property type="entry name" value="MutL_C_dimsub"/>
</dbReference>
<protein>
    <recommendedName>
        <fullName evidence="8">DNA mismatch repair protein MLH3</fullName>
    </recommendedName>
</protein>